<gene>
    <name evidence="5" type="ORF">CO007_05640</name>
</gene>
<comment type="caution">
    <text evidence="5">The sequence shown here is derived from an EMBL/GenBank/DDBJ whole genome shotgun (WGS) entry which is preliminary data.</text>
</comment>
<keyword evidence="2 3" id="KW-0687">Ribonucleoprotein</keyword>
<evidence type="ECO:0000313" key="5">
    <source>
        <dbReference type="EMBL" id="PJC81251.1"/>
    </source>
</evidence>
<sequence length="99" mass="11402">MKANIHPTFYEDAQVVCSCGNIFTTGSTKKTLTVEVCYKCHPLYTGEHRYIDSKGKVDQFEKKRQLAKNYQANKASKKNKKEQRGAKKLKSLKELLQEM</sequence>
<dbReference type="NCBIfam" id="TIGR00105">
    <property type="entry name" value="L31"/>
    <property type="match status" value="1"/>
</dbReference>
<comment type="similarity">
    <text evidence="3">Belongs to the bacterial ribosomal protein bL31 family.</text>
</comment>
<dbReference type="InterPro" id="IPR002150">
    <property type="entry name" value="Ribosomal_bL31"/>
</dbReference>
<dbReference type="Gene3D" id="4.10.830.30">
    <property type="entry name" value="Ribosomal protein L31"/>
    <property type="match status" value="1"/>
</dbReference>
<dbReference type="AlphaFoldDB" id="A0A2M8GL11"/>
<dbReference type="SUPFAM" id="SSF143800">
    <property type="entry name" value="L28p-like"/>
    <property type="match status" value="1"/>
</dbReference>
<name>A0A2M8GL11_9BACT</name>
<dbReference type="GO" id="GO:1990904">
    <property type="term" value="C:ribonucleoprotein complex"/>
    <property type="evidence" value="ECO:0007669"/>
    <property type="project" value="UniProtKB-KW"/>
</dbReference>
<dbReference type="GO" id="GO:0005840">
    <property type="term" value="C:ribosome"/>
    <property type="evidence" value="ECO:0007669"/>
    <property type="project" value="UniProtKB-KW"/>
</dbReference>
<dbReference type="Pfam" id="PF01197">
    <property type="entry name" value="Ribosomal_L31"/>
    <property type="match status" value="1"/>
</dbReference>
<proteinExistence type="inferred from homology"/>
<dbReference type="GO" id="GO:0003735">
    <property type="term" value="F:structural constituent of ribosome"/>
    <property type="evidence" value="ECO:0007669"/>
    <property type="project" value="InterPro"/>
</dbReference>
<dbReference type="PANTHER" id="PTHR33280:SF1">
    <property type="entry name" value="LARGE RIBOSOMAL SUBUNIT PROTEIN BL31C"/>
    <property type="match status" value="1"/>
</dbReference>
<dbReference type="Proteomes" id="UP000229370">
    <property type="component" value="Unassembled WGS sequence"/>
</dbReference>
<dbReference type="NCBIfam" id="NF000612">
    <property type="entry name" value="PRK00019.1"/>
    <property type="match status" value="1"/>
</dbReference>
<reference evidence="6" key="1">
    <citation type="submission" date="2017-09" db="EMBL/GenBank/DDBJ databases">
        <title>Depth-based differentiation of microbial function through sediment-hosted aquifers and enrichment of novel symbionts in the deep terrestrial subsurface.</title>
        <authorList>
            <person name="Probst A.J."/>
            <person name="Ladd B."/>
            <person name="Jarett J.K."/>
            <person name="Geller-Mcgrath D.E."/>
            <person name="Sieber C.M.K."/>
            <person name="Emerson J.B."/>
            <person name="Anantharaman K."/>
            <person name="Thomas B.C."/>
            <person name="Malmstrom R."/>
            <person name="Stieglmeier M."/>
            <person name="Klingl A."/>
            <person name="Woyke T."/>
            <person name="Ryan C.M."/>
            <person name="Banfield J.F."/>
        </authorList>
    </citation>
    <scope>NUCLEOTIDE SEQUENCE [LARGE SCALE GENOMIC DNA]</scope>
</reference>
<protein>
    <recommendedName>
        <fullName evidence="3">50S ribosomal protein L31</fullName>
    </recommendedName>
</protein>
<organism evidence="5 6">
    <name type="scientific">Candidatus Roizmanbacteria bacterium CG_4_8_14_3_um_filter_36_10</name>
    <dbReference type="NCBI Taxonomy" id="1974834"/>
    <lineage>
        <taxon>Bacteria</taxon>
        <taxon>Candidatus Roizmaniibacteriota</taxon>
    </lineage>
</organism>
<dbReference type="InterPro" id="IPR042105">
    <property type="entry name" value="Ribosomal_bL31_sf"/>
</dbReference>
<dbReference type="EMBL" id="PFQK01000097">
    <property type="protein sequence ID" value="PJC81251.1"/>
    <property type="molecule type" value="Genomic_DNA"/>
</dbReference>
<dbReference type="PANTHER" id="PTHR33280">
    <property type="entry name" value="50S RIBOSOMAL PROTEIN L31, CHLOROPLASTIC"/>
    <property type="match status" value="1"/>
</dbReference>
<feature type="region of interest" description="Disordered" evidence="4">
    <location>
        <begin position="69"/>
        <end position="99"/>
    </location>
</feature>
<evidence type="ECO:0000256" key="1">
    <source>
        <dbReference type="ARBA" id="ARBA00022980"/>
    </source>
</evidence>
<evidence type="ECO:0000313" key="6">
    <source>
        <dbReference type="Proteomes" id="UP000229370"/>
    </source>
</evidence>
<feature type="compositionally biased region" description="Basic residues" evidence="4">
    <location>
        <begin position="75"/>
        <end position="90"/>
    </location>
</feature>
<dbReference type="PRINTS" id="PR01249">
    <property type="entry name" value="RIBOSOMALL31"/>
</dbReference>
<evidence type="ECO:0000256" key="4">
    <source>
        <dbReference type="SAM" id="MobiDB-lite"/>
    </source>
</evidence>
<accession>A0A2M8GL11</accession>
<keyword evidence="1 3" id="KW-0689">Ribosomal protein</keyword>
<evidence type="ECO:0000256" key="2">
    <source>
        <dbReference type="ARBA" id="ARBA00023274"/>
    </source>
</evidence>
<dbReference type="GO" id="GO:0006412">
    <property type="term" value="P:translation"/>
    <property type="evidence" value="ECO:0007669"/>
    <property type="project" value="InterPro"/>
</dbReference>
<evidence type="ECO:0000256" key="3">
    <source>
        <dbReference type="RuleBase" id="RU000564"/>
    </source>
</evidence>
<dbReference type="InterPro" id="IPR034704">
    <property type="entry name" value="Ribosomal_bL28/bL31-like_sf"/>
</dbReference>